<keyword evidence="1" id="KW-0547">Nucleotide-binding</keyword>
<dbReference type="Pfam" id="PF14398">
    <property type="entry name" value="ATPgrasp_YheCD"/>
    <property type="match status" value="1"/>
</dbReference>
<evidence type="ECO:0000259" key="2">
    <source>
        <dbReference type="PROSITE" id="PS50975"/>
    </source>
</evidence>
<feature type="domain" description="ATP-grasp" evidence="2">
    <location>
        <begin position="248"/>
        <end position="447"/>
    </location>
</feature>
<evidence type="ECO:0000256" key="1">
    <source>
        <dbReference type="PROSITE-ProRule" id="PRU00409"/>
    </source>
</evidence>
<name>A0ABQ1Y6K6_9BACL</name>
<evidence type="ECO:0000313" key="3">
    <source>
        <dbReference type="EMBL" id="GGH14580.1"/>
    </source>
</evidence>
<dbReference type="InterPro" id="IPR011761">
    <property type="entry name" value="ATP-grasp"/>
</dbReference>
<organism evidence="3 4">
    <name type="scientific">Paenibacillus segetis</name>
    <dbReference type="NCBI Taxonomy" id="1325360"/>
    <lineage>
        <taxon>Bacteria</taxon>
        <taxon>Bacillati</taxon>
        <taxon>Bacillota</taxon>
        <taxon>Bacilli</taxon>
        <taxon>Bacillales</taxon>
        <taxon>Paenibacillaceae</taxon>
        <taxon>Paenibacillus</taxon>
    </lineage>
</organism>
<sequence>MSSKKITVQIMSPGLLEDDCLVLGENLIKQWKIPTNHSLQLSFGSFRQSIKVIPLSKVDGVRISQGTAKKMGIFHRSSLRMVYRPHSSTIHFGPLIGVLLSRDYPDNPERPFGPITMFCRELVNACQRQGAFVYFFTPEQINTNSSVISGWVYGDGWKRTTVPAADVFYNRLTSRKLENKPSVQQFMKDVKSSYGSHVFNEKFLDKTEVFDALAHDASLARYMPESHLFRNFAMLKTMCSKHPIVFLKPIRGSLGKGIIRISRIEGGGYQTLTAQVGGTKRQTYPGLAKLFSTLSEKMKTTRYQIQQGLNLIDVSKRPVDFRALVQKNLAGKWNITSIVARTAGNQHFVSNLARGGSLSTVKEAIALSALPGGIKTKIGTRLRKAALDIANGVDTQIPAHFGELGIDLAVDTTGRIWLLEVNSKPSKNDNTPLGGNKIRPSVKQVIEYACYLSGFTGGRRR</sequence>
<dbReference type="Gene3D" id="3.30.470.20">
    <property type="entry name" value="ATP-grasp fold, B domain"/>
    <property type="match status" value="1"/>
</dbReference>
<evidence type="ECO:0000313" key="4">
    <source>
        <dbReference type="Proteomes" id="UP000659344"/>
    </source>
</evidence>
<dbReference type="EMBL" id="BMFT01000001">
    <property type="protein sequence ID" value="GGH14580.1"/>
    <property type="molecule type" value="Genomic_DNA"/>
</dbReference>
<reference evidence="4" key="1">
    <citation type="journal article" date="2019" name="Int. J. Syst. Evol. Microbiol.">
        <title>The Global Catalogue of Microorganisms (GCM) 10K type strain sequencing project: providing services to taxonomists for standard genome sequencing and annotation.</title>
        <authorList>
            <consortium name="The Broad Institute Genomics Platform"/>
            <consortium name="The Broad Institute Genome Sequencing Center for Infectious Disease"/>
            <person name="Wu L."/>
            <person name="Ma J."/>
        </authorList>
    </citation>
    <scope>NUCLEOTIDE SEQUENCE [LARGE SCALE GENOMIC DNA]</scope>
    <source>
        <strain evidence="4">CGMCC 1.12769</strain>
    </source>
</reference>
<comment type="caution">
    <text evidence="3">The sequence shown here is derived from an EMBL/GenBank/DDBJ whole genome shotgun (WGS) entry which is preliminary data.</text>
</comment>
<keyword evidence="1" id="KW-0067">ATP-binding</keyword>
<protein>
    <recommendedName>
        <fullName evidence="2">ATP-grasp domain-containing protein</fullName>
    </recommendedName>
</protein>
<dbReference type="PROSITE" id="PS50975">
    <property type="entry name" value="ATP_GRASP"/>
    <property type="match status" value="1"/>
</dbReference>
<dbReference type="InterPro" id="IPR026838">
    <property type="entry name" value="YheC/D"/>
</dbReference>
<dbReference type="Proteomes" id="UP000659344">
    <property type="component" value="Unassembled WGS sequence"/>
</dbReference>
<dbReference type="RefSeq" id="WP_188536105.1">
    <property type="nucleotide sequence ID" value="NZ_BMFT01000001.1"/>
</dbReference>
<proteinExistence type="predicted"/>
<dbReference type="SUPFAM" id="SSF56059">
    <property type="entry name" value="Glutathione synthetase ATP-binding domain-like"/>
    <property type="match status" value="1"/>
</dbReference>
<accession>A0ABQ1Y6K6</accession>
<keyword evidence="4" id="KW-1185">Reference proteome</keyword>
<gene>
    <name evidence="3" type="primary">yheD</name>
    <name evidence="3" type="ORF">GCM10008013_08320</name>
</gene>